<evidence type="ECO:0000256" key="2">
    <source>
        <dbReference type="ARBA" id="ARBA00022679"/>
    </source>
</evidence>
<protein>
    <recommendedName>
        <fullName evidence="9">Methicillin resistance protein</fullName>
    </recommendedName>
</protein>
<keyword evidence="4" id="KW-0573">Peptidoglycan synthesis</keyword>
<dbReference type="GO" id="GO:0008360">
    <property type="term" value="P:regulation of cell shape"/>
    <property type="evidence" value="ECO:0007669"/>
    <property type="project" value="UniProtKB-KW"/>
</dbReference>
<reference evidence="8" key="1">
    <citation type="submission" date="2017-09" db="EMBL/GenBank/DDBJ databases">
        <title>Depth-based differentiation of microbial function through sediment-hosted aquifers and enrichment of novel symbionts in the deep terrestrial subsurface.</title>
        <authorList>
            <person name="Probst A.J."/>
            <person name="Ladd B."/>
            <person name="Jarett J.K."/>
            <person name="Geller-Mcgrath D.E."/>
            <person name="Sieber C.M.K."/>
            <person name="Emerson J.B."/>
            <person name="Anantharaman K."/>
            <person name="Thomas B.C."/>
            <person name="Malmstrom R."/>
            <person name="Stieglmeier M."/>
            <person name="Klingl A."/>
            <person name="Woyke T."/>
            <person name="Ryan C.M."/>
            <person name="Banfield J.F."/>
        </authorList>
    </citation>
    <scope>NUCLEOTIDE SEQUENCE [LARGE SCALE GENOMIC DNA]</scope>
</reference>
<gene>
    <name evidence="7" type="ORF">CO054_01010</name>
</gene>
<organism evidence="7 8">
    <name type="scientific">Candidatus Shapirobacteria bacterium CG_4_9_14_0_2_um_filter_39_11</name>
    <dbReference type="NCBI Taxonomy" id="1974478"/>
    <lineage>
        <taxon>Bacteria</taxon>
        <taxon>Candidatus Shapironibacteriota</taxon>
    </lineage>
</organism>
<dbReference type="PANTHER" id="PTHR36174">
    <property type="entry name" value="LIPID II:GLYCINE GLYCYLTRANSFERASE"/>
    <property type="match status" value="1"/>
</dbReference>
<sequence length="283" mass="32751">MNLRQSKEFAQYLKLSGWIVKKVGNHYIYLRKLPFLPPLIMKIQYPTPPIPFVQIEKIAKKYKPLQIQIQPLKIESRFKKYRYKLSKSAGHVTKTIHLDLTQSEGKILAGMAKDARYGVRKAEGIEIEKLRNGDIKGFHQAWKRAVGWRQYVPSLKTLTRLKRAFGKKAIFLTGNWKLEISGACCFAIGNCLAGTVILIAGKTAYYYQAFTSKEGRKKFAQYLLVWEAIKKAKKMGCQIFDFEGIYDERFPQKSWLGFSHFKKSFGGEEIEFPGCFLKYCFPF</sequence>
<evidence type="ECO:0000313" key="8">
    <source>
        <dbReference type="Proteomes" id="UP000229816"/>
    </source>
</evidence>
<name>A0A2M8ET02_9BACT</name>
<evidence type="ECO:0000256" key="1">
    <source>
        <dbReference type="ARBA" id="ARBA00009943"/>
    </source>
</evidence>
<dbReference type="Pfam" id="PF02388">
    <property type="entry name" value="FemAB"/>
    <property type="match status" value="1"/>
</dbReference>
<proteinExistence type="inferred from homology"/>
<dbReference type="PROSITE" id="PS51191">
    <property type="entry name" value="FEMABX"/>
    <property type="match status" value="1"/>
</dbReference>
<evidence type="ECO:0008006" key="9">
    <source>
        <dbReference type="Google" id="ProtNLM"/>
    </source>
</evidence>
<dbReference type="InterPro" id="IPR050644">
    <property type="entry name" value="PG_Glycine_Bridge_Synth"/>
</dbReference>
<evidence type="ECO:0000256" key="5">
    <source>
        <dbReference type="ARBA" id="ARBA00023315"/>
    </source>
</evidence>
<dbReference type="InterPro" id="IPR003447">
    <property type="entry name" value="FEMABX"/>
</dbReference>
<keyword evidence="3" id="KW-0133">Cell shape</keyword>
<comment type="caution">
    <text evidence="7">The sequence shown here is derived from an EMBL/GenBank/DDBJ whole genome shotgun (WGS) entry which is preliminary data.</text>
</comment>
<dbReference type="Proteomes" id="UP000229816">
    <property type="component" value="Unassembled WGS sequence"/>
</dbReference>
<dbReference type="Gene3D" id="3.40.630.30">
    <property type="match status" value="1"/>
</dbReference>
<accession>A0A2M8ET02</accession>
<dbReference type="GO" id="GO:0016755">
    <property type="term" value="F:aminoacyltransferase activity"/>
    <property type="evidence" value="ECO:0007669"/>
    <property type="project" value="InterPro"/>
</dbReference>
<evidence type="ECO:0000313" key="7">
    <source>
        <dbReference type="EMBL" id="PJC28251.1"/>
    </source>
</evidence>
<dbReference type="SUPFAM" id="SSF55729">
    <property type="entry name" value="Acyl-CoA N-acyltransferases (Nat)"/>
    <property type="match status" value="1"/>
</dbReference>
<evidence type="ECO:0000256" key="3">
    <source>
        <dbReference type="ARBA" id="ARBA00022960"/>
    </source>
</evidence>
<keyword evidence="6" id="KW-0961">Cell wall biogenesis/degradation</keyword>
<dbReference type="AlphaFoldDB" id="A0A2M8ET02"/>
<comment type="similarity">
    <text evidence="1">Belongs to the FemABX family.</text>
</comment>
<dbReference type="InterPro" id="IPR016181">
    <property type="entry name" value="Acyl_CoA_acyltransferase"/>
</dbReference>
<dbReference type="EMBL" id="PFSF01000023">
    <property type="protein sequence ID" value="PJC28251.1"/>
    <property type="molecule type" value="Genomic_DNA"/>
</dbReference>
<dbReference type="PANTHER" id="PTHR36174:SF1">
    <property type="entry name" value="LIPID II:GLYCINE GLYCYLTRANSFERASE"/>
    <property type="match status" value="1"/>
</dbReference>
<dbReference type="GO" id="GO:0009252">
    <property type="term" value="P:peptidoglycan biosynthetic process"/>
    <property type="evidence" value="ECO:0007669"/>
    <property type="project" value="UniProtKB-KW"/>
</dbReference>
<evidence type="ECO:0000256" key="6">
    <source>
        <dbReference type="ARBA" id="ARBA00023316"/>
    </source>
</evidence>
<evidence type="ECO:0000256" key="4">
    <source>
        <dbReference type="ARBA" id="ARBA00022984"/>
    </source>
</evidence>
<dbReference type="GO" id="GO:0071555">
    <property type="term" value="P:cell wall organization"/>
    <property type="evidence" value="ECO:0007669"/>
    <property type="project" value="UniProtKB-KW"/>
</dbReference>
<keyword evidence="2" id="KW-0808">Transferase</keyword>
<keyword evidence="5" id="KW-0012">Acyltransferase</keyword>